<dbReference type="EMBL" id="KV454224">
    <property type="protein sequence ID" value="ODQ56656.1"/>
    <property type="molecule type" value="Genomic_DNA"/>
</dbReference>
<evidence type="ECO:0000313" key="11">
    <source>
        <dbReference type="EMBL" id="ODQ56656.1"/>
    </source>
</evidence>
<feature type="binding site" evidence="7">
    <location>
        <position position="105"/>
    </location>
    <ligand>
        <name>ATP</name>
        <dbReference type="ChEBI" id="CHEBI:30616"/>
    </ligand>
</feature>
<dbReference type="PANTHER" id="PTHR24350">
    <property type="entry name" value="SERINE/THREONINE-PROTEIN KINASE IAL-RELATED"/>
    <property type="match status" value="1"/>
</dbReference>
<evidence type="ECO:0000256" key="9">
    <source>
        <dbReference type="SAM" id="MobiDB-lite"/>
    </source>
</evidence>
<feature type="cross-link" description="Glycyl lysine isopeptide (Lys-Gly) (interchain with G-Cter in SUMO2)" evidence="8">
    <location>
        <position position="87"/>
    </location>
</feature>
<dbReference type="SUPFAM" id="SSF56112">
    <property type="entry name" value="Protein kinase-like (PK-like)"/>
    <property type="match status" value="1"/>
</dbReference>
<dbReference type="InterPro" id="IPR000719">
    <property type="entry name" value="Prot_kinase_dom"/>
</dbReference>
<dbReference type="PROSITE" id="PS50011">
    <property type="entry name" value="PROTEIN_KINASE_DOM"/>
    <property type="match status" value="1"/>
</dbReference>
<keyword evidence="3 7" id="KW-0547">Nucleotide-binding</keyword>
<dbReference type="InterPro" id="IPR030616">
    <property type="entry name" value="Aur-like"/>
</dbReference>
<evidence type="ECO:0000256" key="4">
    <source>
        <dbReference type="ARBA" id="ARBA00022777"/>
    </source>
</evidence>
<dbReference type="Gene3D" id="1.10.510.10">
    <property type="entry name" value="Transferase(Phosphotransferase) domain 1"/>
    <property type="match status" value="1"/>
</dbReference>
<dbReference type="GO" id="GO:0004674">
    <property type="term" value="F:protein serine/threonine kinase activity"/>
    <property type="evidence" value="ECO:0007669"/>
    <property type="project" value="UniProtKB-KW"/>
</dbReference>
<evidence type="ECO:0000256" key="8">
    <source>
        <dbReference type="PIRSR" id="PIRSR630616-3"/>
    </source>
</evidence>
<evidence type="ECO:0000256" key="7">
    <source>
        <dbReference type="PIRSR" id="PIRSR630616-2"/>
    </source>
</evidence>
<feature type="non-terminal residue" evidence="11">
    <location>
        <position position="358"/>
    </location>
</feature>
<evidence type="ECO:0000256" key="5">
    <source>
        <dbReference type="ARBA" id="ARBA00022840"/>
    </source>
</evidence>
<feature type="compositionally biased region" description="Basic and acidic residues" evidence="9">
    <location>
        <begin position="330"/>
        <end position="341"/>
    </location>
</feature>
<dbReference type="PROSITE" id="PS00108">
    <property type="entry name" value="PROTEIN_KINASE_ST"/>
    <property type="match status" value="1"/>
</dbReference>
<dbReference type="STRING" id="683960.A0A1E3NU58"/>
<proteinExistence type="predicted"/>
<dbReference type="Gene3D" id="3.30.200.20">
    <property type="entry name" value="Phosphorylase Kinase, domain 1"/>
    <property type="match status" value="1"/>
</dbReference>
<dbReference type="GO" id="GO:0005524">
    <property type="term" value="F:ATP binding"/>
    <property type="evidence" value="ECO:0007669"/>
    <property type="project" value="UniProtKB-KW"/>
</dbReference>
<keyword evidence="2" id="KW-0808">Transferase</keyword>
<protein>
    <recommendedName>
        <fullName evidence="10">Protein kinase domain-containing protein</fullName>
    </recommendedName>
</protein>
<keyword evidence="4" id="KW-0418">Kinase</keyword>
<dbReference type="RefSeq" id="XP_019035863.1">
    <property type="nucleotide sequence ID" value="XM_019186645.1"/>
</dbReference>
<dbReference type="Pfam" id="PF00069">
    <property type="entry name" value="Pkinase"/>
    <property type="match status" value="1"/>
</dbReference>
<dbReference type="Proteomes" id="UP000094112">
    <property type="component" value="Unassembled WGS sequence"/>
</dbReference>
<reference evidence="11 12" key="1">
    <citation type="journal article" date="2016" name="Proc. Natl. Acad. Sci. U.S.A.">
        <title>Comparative genomics of biotechnologically important yeasts.</title>
        <authorList>
            <person name="Riley R."/>
            <person name="Haridas S."/>
            <person name="Wolfe K.H."/>
            <person name="Lopes M.R."/>
            <person name="Hittinger C.T."/>
            <person name="Goeker M."/>
            <person name="Salamov A.A."/>
            <person name="Wisecaver J.H."/>
            <person name="Long T.M."/>
            <person name="Calvey C.H."/>
            <person name="Aerts A.L."/>
            <person name="Barry K.W."/>
            <person name="Choi C."/>
            <person name="Clum A."/>
            <person name="Coughlan A.Y."/>
            <person name="Deshpande S."/>
            <person name="Douglass A.P."/>
            <person name="Hanson S.J."/>
            <person name="Klenk H.-P."/>
            <person name="LaButti K.M."/>
            <person name="Lapidus A."/>
            <person name="Lindquist E.A."/>
            <person name="Lipzen A.M."/>
            <person name="Meier-Kolthoff J.P."/>
            <person name="Ohm R.A."/>
            <person name="Otillar R.P."/>
            <person name="Pangilinan J.L."/>
            <person name="Peng Y."/>
            <person name="Rokas A."/>
            <person name="Rosa C.A."/>
            <person name="Scheuner C."/>
            <person name="Sibirny A.A."/>
            <person name="Slot J.C."/>
            <person name="Stielow J.B."/>
            <person name="Sun H."/>
            <person name="Kurtzman C.P."/>
            <person name="Blackwell M."/>
            <person name="Grigoriev I.V."/>
            <person name="Jeffries T.W."/>
        </authorList>
    </citation>
    <scope>NUCLEOTIDE SEQUENCE [LARGE SCALE GENOMIC DNA]</scope>
    <source>
        <strain evidence="12">ATCC 58044 / CBS 1984 / NCYC 433 / NRRL Y-366-8</strain>
    </source>
</reference>
<name>A0A1E3NU58_WICAA</name>
<evidence type="ECO:0000256" key="1">
    <source>
        <dbReference type="ARBA" id="ARBA00022527"/>
    </source>
</evidence>
<sequence length="358" mass="39886">MGNTDGVSRELEILRRLDHPGIVRLRGFYEDDDSYYLVMEFVPGGDLMDFVAAHGAVGEEAAKEICKQILQAIQYVHSLEISHRDLKPDNILIAQDDPVLVKITDFGLAKISDTGTFMKTFCGTLAYVAPEVIDGRLSKITDSNKYSSLVDMWSLGCLVYVILTAHLPFSGSTQDQLYKQIQQGSYHEPPLKEAGVSKEARSFLDSLLQVDPRFRLTASAALSHPWIASFSQSNSQISLSQSQSQQQRLEAEKLHFDEFENKERMEKILEDHVFKVPAPPNPNKKKVPQKDDQASQASQQKTTQIAERSPSEDQSFDRTSLIENETSVVKSEDGGVLRPETEVTTQCPAGTSFTLTPS</sequence>
<feature type="domain" description="Protein kinase" evidence="10">
    <location>
        <begin position="1"/>
        <end position="227"/>
    </location>
</feature>
<feature type="active site" description="Proton acceptor" evidence="6">
    <location>
        <position position="85"/>
    </location>
</feature>
<evidence type="ECO:0000256" key="6">
    <source>
        <dbReference type="PIRSR" id="PIRSR630616-1"/>
    </source>
</evidence>
<dbReference type="GeneID" id="30203891"/>
<accession>A0A1E3NU58</accession>
<keyword evidence="5 7" id="KW-0067">ATP-binding</keyword>
<dbReference type="InterPro" id="IPR008271">
    <property type="entry name" value="Ser/Thr_kinase_AS"/>
</dbReference>
<evidence type="ECO:0000256" key="2">
    <source>
        <dbReference type="ARBA" id="ARBA00022679"/>
    </source>
</evidence>
<feature type="compositionally biased region" description="Polar residues" evidence="9">
    <location>
        <begin position="342"/>
        <end position="358"/>
    </location>
</feature>
<feature type="compositionally biased region" description="Low complexity" evidence="9">
    <location>
        <begin position="294"/>
        <end position="304"/>
    </location>
</feature>
<evidence type="ECO:0000259" key="10">
    <source>
        <dbReference type="PROSITE" id="PS50011"/>
    </source>
</evidence>
<feature type="region of interest" description="Disordered" evidence="9">
    <location>
        <begin position="274"/>
        <end position="358"/>
    </location>
</feature>
<dbReference type="FunFam" id="1.10.510.10:FF:000651">
    <property type="entry name" value="Serine/threonine-protein kinase RAD53"/>
    <property type="match status" value="1"/>
</dbReference>
<organism evidence="11 12">
    <name type="scientific">Wickerhamomyces anomalus (strain ATCC 58044 / CBS 1984 / NCYC 433 / NRRL Y-366-8)</name>
    <name type="common">Yeast</name>
    <name type="synonym">Hansenula anomala</name>
    <dbReference type="NCBI Taxonomy" id="683960"/>
    <lineage>
        <taxon>Eukaryota</taxon>
        <taxon>Fungi</taxon>
        <taxon>Dikarya</taxon>
        <taxon>Ascomycota</taxon>
        <taxon>Saccharomycotina</taxon>
        <taxon>Saccharomycetes</taxon>
        <taxon>Phaffomycetales</taxon>
        <taxon>Wickerhamomycetaceae</taxon>
        <taxon>Wickerhamomyces</taxon>
    </lineage>
</organism>
<dbReference type="SMART" id="SM00220">
    <property type="entry name" value="S_TKc"/>
    <property type="match status" value="1"/>
</dbReference>
<evidence type="ECO:0000256" key="3">
    <source>
        <dbReference type="ARBA" id="ARBA00022741"/>
    </source>
</evidence>
<feature type="compositionally biased region" description="Polar residues" evidence="9">
    <location>
        <begin position="317"/>
        <end position="329"/>
    </location>
</feature>
<keyword evidence="12" id="KW-1185">Reference proteome</keyword>
<dbReference type="InterPro" id="IPR011009">
    <property type="entry name" value="Kinase-like_dom_sf"/>
</dbReference>
<keyword evidence="1" id="KW-0723">Serine/threonine-protein kinase</keyword>
<gene>
    <name evidence="11" type="ORF">WICANDRAFT_98271</name>
</gene>
<dbReference type="AlphaFoldDB" id="A0A1E3NU58"/>
<evidence type="ECO:0000313" key="12">
    <source>
        <dbReference type="Proteomes" id="UP000094112"/>
    </source>
</evidence>
<dbReference type="OrthoDB" id="10252171at2759"/>